<dbReference type="PANTHER" id="PTHR12917:SF18">
    <property type="entry name" value="DNA DAMAGE-INDUCIBLE PROTEIN 1-LIKE"/>
    <property type="match status" value="1"/>
</dbReference>
<dbReference type="OrthoDB" id="1939491at2759"/>
<protein>
    <recommendedName>
        <fullName evidence="3">Aspartic peptidase DDI1-type domain-containing protein</fullName>
    </recommendedName>
</protein>
<accession>A0A2P5VXQ4</accession>
<organism evidence="1 2">
    <name type="scientific">Gossypium barbadense</name>
    <name type="common">Sea Island cotton</name>
    <name type="synonym">Hibiscus barbadensis</name>
    <dbReference type="NCBI Taxonomy" id="3634"/>
    <lineage>
        <taxon>Eukaryota</taxon>
        <taxon>Viridiplantae</taxon>
        <taxon>Streptophyta</taxon>
        <taxon>Embryophyta</taxon>
        <taxon>Tracheophyta</taxon>
        <taxon>Spermatophyta</taxon>
        <taxon>Magnoliopsida</taxon>
        <taxon>eudicotyledons</taxon>
        <taxon>Gunneridae</taxon>
        <taxon>Pentapetalae</taxon>
        <taxon>rosids</taxon>
        <taxon>malvids</taxon>
        <taxon>Malvales</taxon>
        <taxon>Malvaceae</taxon>
        <taxon>Malvoideae</taxon>
        <taxon>Gossypium</taxon>
    </lineage>
</organism>
<reference evidence="1 2" key="1">
    <citation type="submission" date="2015-01" db="EMBL/GenBank/DDBJ databases">
        <title>Genome of allotetraploid Gossypium barbadense reveals genomic plasticity and fiber elongation in cotton evolution.</title>
        <authorList>
            <person name="Chen X."/>
            <person name="Liu X."/>
            <person name="Zhao B."/>
            <person name="Zheng H."/>
            <person name="Hu Y."/>
            <person name="Lu G."/>
            <person name="Yang C."/>
            <person name="Chen J."/>
            <person name="Shan C."/>
            <person name="Zhang L."/>
            <person name="Zhou Y."/>
            <person name="Wang L."/>
            <person name="Guo W."/>
            <person name="Bai Y."/>
            <person name="Ruan J."/>
            <person name="Shangguan X."/>
            <person name="Mao Y."/>
            <person name="Jiang J."/>
            <person name="Zhu Y."/>
            <person name="Lei J."/>
            <person name="Kang H."/>
            <person name="Chen S."/>
            <person name="He X."/>
            <person name="Wang R."/>
            <person name="Wang Y."/>
            <person name="Chen J."/>
            <person name="Wang L."/>
            <person name="Yu S."/>
            <person name="Wang B."/>
            <person name="Wei J."/>
            <person name="Song S."/>
            <person name="Lu X."/>
            <person name="Gao Z."/>
            <person name="Gu W."/>
            <person name="Deng X."/>
            <person name="Ma D."/>
            <person name="Wang S."/>
            <person name="Liang W."/>
            <person name="Fang L."/>
            <person name="Cai C."/>
            <person name="Zhu X."/>
            <person name="Zhou B."/>
            <person name="Zhang Y."/>
            <person name="Chen Z."/>
            <person name="Xu S."/>
            <person name="Zhu R."/>
            <person name="Wang S."/>
            <person name="Zhang T."/>
            <person name="Zhao G."/>
        </authorList>
    </citation>
    <scope>NUCLEOTIDE SEQUENCE [LARGE SCALE GENOMIC DNA]</scope>
    <source>
        <strain evidence="2">cv. Xinhai21</strain>
        <tissue evidence="1">Leaf</tissue>
    </source>
</reference>
<evidence type="ECO:0000313" key="1">
    <source>
        <dbReference type="EMBL" id="PPR83621.1"/>
    </source>
</evidence>
<sequence length="156" mass="17222">MVAGRKLNALVNTGASNLFMLEELARKLSLKIKNEPGRIKTVNSKSISLKGVAKGVDLQLGDWTGKASIKVIPLDNYDFVVGLSFLDRVNASIVPSSNFVVISDSNYHCMPYSARYCTALFPAVDTVKFEMIKARRRVSEGGRGSCERYNFVILEI</sequence>
<dbReference type="AlphaFoldDB" id="A0A2P5VXQ4"/>
<evidence type="ECO:0000313" key="2">
    <source>
        <dbReference type="Proteomes" id="UP000239757"/>
    </source>
</evidence>
<gene>
    <name evidence="1" type="ORF">GOBAR_AA37090</name>
</gene>
<proteinExistence type="predicted"/>
<dbReference type="InterPro" id="IPR021109">
    <property type="entry name" value="Peptidase_aspartic_dom_sf"/>
</dbReference>
<dbReference type="CDD" id="cd00303">
    <property type="entry name" value="retropepsin_like"/>
    <property type="match status" value="1"/>
</dbReference>
<dbReference type="EMBL" id="KZ670257">
    <property type="protein sequence ID" value="PPR83621.1"/>
    <property type="molecule type" value="Genomic_DNA"/>
</dbReference>
<dbReference type="PANTHER" id="PTHR12917">
    <property type="entry name" value="ASPARTYL PROTEASE DDI-RELATED"/>
    <property type="match status" value="1"/>
</dbReference>
<dbReference type="Proteomes" id="UP000239757">
    <property type="component" value="Unassembled WGS sequence"/>
</dbReference>
<dbReference type="Gene3D" id="2.40.70.10">
    <property type="entry name" value="Acid Proteases"/>
    <property type="match status" value="1"/>
</dbReference>
<name>A0A2P5VXQ4_GOSBA</name>
<dbReference type="SUPFAM" id="SSF50630">
    <property type="entry name" value="Acid proteases"/>
    <property type="match status" value="1"/>
</dbReference>
<evidence type="ECO:0008006" key="3">
    <source>
        <dbReference type="Google" id="ProtNLM"/>
    </source>
</evidence>
<dbReference type="Pfam" id="PF13975">
    <property type="entry name" value="gag-asp_proteas"/>
    <property type="match status" value="1"/>
</dbReference>